<dbReference type="CDD" id="cd11614">
    <property type="entry name" value="SAF_CpaB_FlgA_like"/>
    <property type="match status" value="1"/>
</dbReference>
<dbReference type="InterPro" id="IPR017592">
    <property type="entry name" value="Pilus_assmbl_Flp-typ_CpaB"/>
</dbReference>
<dbReference type="InterPro" id="IPR031571">
    <property type="entry name" value="RcpC_dom"/>
</dbReference>
<sequence>MNKAQLIVLGVAVVAGGGAFVLMNGEPPPAPTFVAAPSVALDSVLVAAHDLSYGAELQDADIKWMDWPKDAIPFGVIQKSADANAPDALKGSHVRIPISAGEPVRKERLIKGVTAGLMSTMLPAGMRAVAIDVSLNSTAGGFILPNDHVDVIRVYRDAAASKDAGLETMATEVVLKNVRVLAMGQNIEKKGAEPVVVGSTATLELSPSQAERVLLAQRTGQLALTLRAITDAFANAGVEENAVADDTSISLVKHGVTLNVRPK</sequence>
<dbReference type="SMART" id="SM00858">
    <property type="entry name" value="SAF"/>
    <property type="match status" value="1"/>
</dbReference>
<proteinExistence type="predicted"/>
<dbReference type="Pfam" id="PF16976">
    <property type="entry name" value="RcpC"/>
    <property type="match status" value="1"/>
</dbReference>
<dbReference type="NCBIfam" id="TIGR03177">
    <property type="entry name" value="pilus_cpaB"/>
    <property type="match status" value="1"/>
</dbReference>
<evidence type="ECO:0000259" key="1">
    <source>
        <dbReference type="SMART" id="SM00858"/>
    </source>
</evidence>
<feature type="domain" description="SAF" evidence="1">
    <location>
        <begin position="42"/>
        <end position="110"/>
    </location>
</feature>
<dbReference type="InterPro" id="IPR013974">
    <property type="entry name" value="SAF"/>
</dbReference>
<protein>
    <submittedName>
        <fullName evidence="2">Flp pilus assembly protein CpaB</fullName>
    </submittedName>
</protein>
<comment type="caution">
    <text evidence="2">The sequence shown here is derived from an EMBL/GenBank/DDBJ whole genome shotgun (WGS) entry which is preliminary data.</text>
</comment>
<reference evidence="2" key="1">
    <citation type="journal article" date="2023" name="Int. J. Syst. Evol. Microbiol.">
        <title>Methylocystis iwaonis sp. nov., a type II methane-oxidizing bacterium from surface soil of a rice paddy field in Japan, and emended description of the genus Methylocystis (ex Whittenbury et al. 1970) Bowman et al. 1993.</title>
        <authorList>
            <person name="Kaise H."/>
            <person name="Sawadogo J.B."/>
            <person name="Alam M.S."/>
            <person name="Ueno C."/>
            <person name="Dianou D."/>
            <person name="Shinjo R."/>
            <person name="Asakawa S."/>
        </authorList>
    </citation>
    <scope>NUCLEOTIDE SEQUENCE</scope>
    <source>
        <strain evidence="2">LMG27198</strain>
    </source>
</reference>
<gene>
    <name evidence="2" type="ORF">LMG27198_27350</name>
</gene>
<dbReference type="EMBL" id="BSEC01000001">
    <property type="protein sequence ID" value="GLI93743.1"/>
    <property type="molecule type" value="Genomic_DNA"/>
</dbReference>
<dbReference type="AlphaFoldDB" id="A0A9W6LSN0"/>
<name>A0A9W6LSN0_9HYPH</name>
<evidence type="ECO:0000313" key="3">
    <source>
        <dbReference type="Proteomes" id="UP001144323"/>
    </source>
</evidence>
<keyword evidence="3" id="KW-1185">Reference proteome</keyword>
<accession>A0A9W6LSN0</accession>
<evidence type="ECO:0000313" key="2">
    <source>
        <dbReference type="EMBL" id="GLI93743.1"/>
    </source>
</evidence>
<organism evidence="2 3">
    <name type="scientific">Methylocystis echinoides</name>
    <dbReference type="NCBI Taxonomy" id="29468"/>
    <lineage>
        <taxon>Bacteria</taxon>
        <taxon>Pseudomonadati</taxon>
        <taxon>Pseudomonadota</taxon>
        <taxon>Alphaproteobacteria</taxon>
        <taxon>Hyphomicrobiales</taxon>
        <taxon>Methylocystaceae</taxon>
        <taxon>Methylocystis</taxon>
    </lineage>
</organism>
<dbReference type="RefSeq" id="WP_281803737.1">
    <property type="nucleotide sequence ID" value="NZ_BSEC01000001.1"/>
</dbReference>
<dbReference type="Pfam" id="PF08666">
    <property type="entry name" value="SAF"/>
    <property type="match status" value="1"/>
</dbReference>
<dbReference type="Proteomes" id="UP001144323">
    <property type="component" value="Unassembled WGS sequence"/>
</dbReference>